<dbReference type="InterPro" id="IPR006703">
    <property type="entry name" value="G_AIG1"/>
</dbReference>
<reference evidence="6" key="3">
    <citation type="submission" date="2025-09" db="UniProtKB">
        <authorList>
            <consortium name="Ensembl"/>
        </authorList>
    </citation>
    <scope>IDENTIFICATION</scope>
</reference>
<sequence length="227" mass="25382">MAAAERVAVVLLGGRWAGKSSSGNSLLGLDSSTGGFNVGKQTDTCIMKETKIDSTLVSVIDTPSWMWVPAVDTSEEVKGQLKRSVILAEQGGHPAFLLVYPLGSPFLRRHKVAVEEHLALLGEEEEVWGHTMVLFSRGDWLAGRGTSIEEHIQTAGPELLWLLEKCGNRYHVINNKEKEMEKVKELLQKIKEMVRKREEMADESEEIPPVKRRRKSMEEPNQSECTS</sequence>
<feature type="region of interest" description="Disordered" evidence="4">
    <location>
        <begin position="195"/>
        <end position="227"/>
    </location>
</feature>
<dbReference type="PROSITE" id="PS51720">
    <property type="entry name" value="G_AIG1"/>
    <property type="match status" value="1"/>
</dbReference>
<dbReference type="InterPro" id="IPR027417">
    <property type="entry name" value="P-loop_NTPase"/>
</dbReference>
<dbReference type="Ensembl" id="ENSHHUT00000025171.1">
    <property type="protein sequence ID" value="ENSHHUP00000024260.1"/>
    <property type="gene ID" value="ENSHHUG00000015228.1"/>
</dbReference>
<reference evidence="6" key="2">
    <citation type="submission" date="2025-08" db="UniProtKB">
        <authorList>
            <consortium name="Ensembl"/>
        </authorList>
    </citation>
    <scope>IDENTIFICATION</scope>
</reference>
<proteinExistence type="inferred from homology"/>
<name>A0A4W5LFE7_9TELE</name>
<evidence type="ECO:0000259" key="5">
    <source>
        <dbReference type="PROSITE" id="PS51720"/>
    </source>
</evidence>
<keyword evidence="2" id="KW-0547">Nucleotide-binding</keyword>
<dbReference type="PANTHER" id="PTHR10903:SF107">
    <property type="entry name" value="GTPASE IMAP FAMILY MEMBER 4-LIKE-RELATED"/>
    <property type="match status" value="1"/>
</dbReference>
<evidence type="ECO:0000313" key="7">
    <source>
        <dbReference type="Proteomes" id="UP000314982"/>
    </source>
</evidence>
<dbReference type="PANTHER" id="PTHR10903">
    <property type="entry name" value="GTPASE, IMAP FAMILY MEMBER-RELATED"/>
    <property type="match status" value="1"/>
</dbReference>
<evidence type="ECO:0000256" key="2">
    <source>
        <dbReference type="ARBA" id="ARBA00022741"/>
    </source>
</evidence>
<reference evidence="7" key="1">
    <citation type="submission" date="2018-06" db="EMBL/GenBank/DDBJ databases">
        <title>Genome assembly of Danube salmon.</title>
        <authorList>
            <person name="Macqueen D.J."/>
            <person name="Gundappa M.K."/>
        </authorList>
    </citation>
    <scope>NUCLEOTIDE SEQUENCE [LARGE SCALE GENOMIC DNA]</scope>
</reference>
<evidence type="ECO:0000256" key="3">
    <source>
        <dbReference type="ARBA" id="ARBA00023134"/>
    </source>
</evidence>
<dbReference type="GO" id="GO:0005525">
    <property type="term" value="F:GTP binding"/>
    <property type="evidence" value="ECO:0007669"/>
    <property type="project" value="UniProtKB-KW"/>
</dbReference>
<dbReference type="SUPFAM" id="SSF52540">
    <property type="entry name" value="P-loop containing nucleoside triphosphate hydrolases"/>
    <property type="match status" value="1"/>
</dbReference>
<keyword evidence="3" id="KW-0342">GTP-binding</keyword>
<accession>A0A4W5LFE7</accession>
<dbReference type="Pfam" id="PF04548">
    <property type="entry name" value="AIG1"/>
    <property type="match status" value="1"/>
</dbReference>
<keyword evidence="7" id="KW-1185">Reference proteome</keyword>
<comment type="similarity">
    <text evidence="1">Belongs to the TRAFAC class TrmE-Era-EngA-EngB-Septin-like GTPase superfamily. AIG1/Toc34/Toc159-like paraseptin GTPase family. IAN subfamily.</text>
</comment>
<dbReference type="AlphaFoldDB" id="A0A4W5LFE7"/>
<dbReference type="GeneTree" id="ENSGT00940000162556"/>
<dbReference type="Gene3D" id="3.40.50.300">
    <property type="entry name" value="P-loop containing nucleotide triphosphate hydrolases"/>
    <property type="match status" value="1"/>
</dbReference>
<evidence type="ECO:0000256" key="1">
    <source>
        <dbReference type="ARBA" id="ARBA00008535"/>
    </source>
</evidence>
<feature type="domain" description="AIG1-type G" evidence="5">
    <location>
        <begin position="4"/>
        <end position="212"/>
    </location>
</feature>
<evidence type="ECO:0000313" key="6">
    <source>
        <dbReference type="Ensembl" id="ENSHHUP00000024260.1"/>
    </source>
</evidence>
<dbReference type="InterPro" id="IPR045058">
    <property type="entry name" value="GIMA/IAN/Toc"/>
</dbReference>
<dbReference type="Proteomes" id="UP000314982">
    <property type="component" value="Unassembled WGS sequence"/>
</dbReference>
<organism evidence="6 7">
    <name type="scientific">Hucho hucho</name>
    <name type="common">huchen</name>
    <dbReference type="NCBI Taxonomy" id="62062"/>
    <lineage>
        <taxon>Eukaryota</taxon>
        <taxon>Metazoa</taxon>
        <taxon>Chordata</taxon>
        <taxon>Craniata</taxon>
        <taxon>Vertebrata</taxon>
        <taxon>Euteleostomi</taxon>
        <taxon>Actinopterygii</taxon>
        <taxon>Neopterygii</taxon>
        <taxon>Teleostei</taxon>
        <taxon>Protacanthopterygii</taxon>
        <taxon>Salmoniformes</taxon>
        <taxon>Salmonidae</taxon>
        <taxon>Salmoninae</taxon>
        <taxon>Hucho</taxon>
    </lineage>
</organism>
<evidence type="ECO:0000256" key="4">
    <source>
        <dbReference type="SAM" id="MobiDB-lite"/>
    </source>
</evidence>
<protein>
    <recommendedName>
        <fullName evidence="5">AIG1-type G domain-containing protein</fullName>
    </recommendedName>
</protein>